<dbReference type="InParanoid" id="A0A0D2X0B2"/>
<keyword evidence="3" id="KW-0418">Kinase</keyword>
<evidence type="ECO:0000256" key="5">
    <source>
        <dbReference type="ARBA" id="ARBA00023266"/>
    </source>
</evidence>
<dbReference type="Pfam" id="PF02769">
    <property type="entry name" value="AIRS_C"/>
    <property type="match status" value="1"/>
</dbReference>
<dbReference type="InterPro" id="IPR010918">
    <property type="entry name" value="PurM-like_C_dom"/>
</dbReference>
<evidence type="ECO:0000313" key="8">
    <source>
        <dbReference type="EMBL" id="KJE88754.1"/>
    </source>
</evidence>
<dbReference type="Pfam" id="PF00586">
    <property type="entry name" value="AIRS"/>
    <property type="match status" value="1"/>
</dbReference>
<dbReference type="GO" id="GO:0005737">
    <property type="term" value="C:cytoplasm"/>
    <property type="evidence" value="ECO:0007669"/>
    <property type="project" value="TreeGrafter"/>
</dbReference>
<reference evidence="9" key="1">
    <citation type="submission" date="2011-02" db="EMBL/GenBank/DDBJ databases">
        <title>The Genome Sequence of Capsaspora owczarzaki ATCC 30864.</title>
        <authorList>
            <person name="Russ C."/>
            <person name="Cuomo C."/>
            <person name="Burger G."/>
            <person name="Gray M.W."/>
            <person name="Holland P.W.H."/>
            <person name="King N."/>
            <person name="Lang F.B.F."/>
            <person name="Roger A.J."/>
            <person name="Ruiz-Trillo I."/>
            <person name="Young S.K."/>
            <person name="Zeng Q."/>
            <person name="Gargeya S."/>
            <person name="Alvarado L."/>
            <person name="Berlin A."/>
            <person name="Chapman S.B."/>
            <person name="Chen Z."/>
            <person name="Freedman E."/>
            <person name="Gellesch M."/>
            <person name="Goldberg J."/>
            <person name="Griggs A."/>
            <person name="Gujja S."/>
            <person name="Heilman E."/>
            <person name="Heiman D."/>
            <person name="Howarth C."/>
            <person name="Mehta T."/>
            <person name="Neiman D."/>
            <person name="Pearson M."/>
            <person name="Roberts A."/>
            <person name="Saif S."/>
            <person name="Shea T."/>
            <person name="Shenoy N."/>
            <person name="Sisk P."/>
            <person name="Stolte C."/>
            <person name="Sykes S."/>
            <person name="White J."/>
            <person name="Yandava C."/>
            <person name="Haas B."/>
            <person name="Nusbaum C."/>
            <person name="Birren B."/>
        </authorList>
    </citation>
    <scope>NUCLEOTIDE SEQUENCE</scope>
    <source>
        <strain evidence="9">ATCC 30864</strain>
    </source>
</reference>
<dbReference type="CDD" id="cd02195">
    <property type="entry name" value="SelD"/>
    <property type="match status" value="1"/>
</dbReference>
<organism evidence="8 9">
    <name type="scientific">Capsaspora owczarzaki (strain ATCC 30864)</name>
    <dbReference type="NCBI Taxonomy" id="595528"/>
    <lineage>
        <taxon>Eukaryota</taxon>
        <taxon>Filasterea</taxon>
        <taxon>Capsaspora</taxon>
    </lineage>
</organism>
<dbReference type="PhylomeDB" id="A0A0D2X0B2"/>
<keyword evidence="2" id="KW-0547">Nucleotide-binding</keyword>
<keyword evidence="5" id="KW-0711">Selenium</keyword>
<evidence type="ECO:0000256" key="1">
    <source>
        <dbReference type="ARBA" id="ARBA00022679"/>
    </source>
</evidence>
<protein>
    <submittedName>
        <fullName evidence="8">Selenophosphate synthetase</fullName>
    </submittedName>
</protein>
<dbReference type="GO" id="GO:0004756">
    <property type="term" value="F:selenide, water dikinase activity"/>
    <property type="evidence" value="ECO:0007669"/>
    <property type="project" value="TreeGrafter"/>
</dbReference>
<dbReference type="Proteomes" id="UP000008743">
    <property type="component" value="Unassembled WGS sequence"/>
</dbReference>
<evidence type="ECO:0000256" key="2">
    <source>
        <dbReference type="ARBA" id="ARBA00022741"/>
    </source>
</evidence>
<dbReference type="GO" id="GO:0016260">
    <property type="term" value="P:selenocysteine biosynthetic process"/>
    <property type="evidence" value="ECO:0007669"/>
    <property type="project" value="TreeGrafter"/>
</dbReference>
<evidence type="ECO:0000313" key="9">
    <source>
        <dbReference type="Proteomes" id="UP000008743"/>
    </source>
</evidence>
<feature type="domain" description="PurM-like C-terminal" evidence="7">
    <location>
        <begin position="227"/>
        <end position="407"/>
    </location>
</feature>
<dbReference type="NCBIfam" id="TIGR00476">
    <property type="entry name" value="selD"/>
    <property type="match status" value="1"/>
</dbReference>
<gene>
    <name evidence="8" type="ORF">CAOG_000344</name>
</gene>
<dbReference type="AlphaFoldDB" id="A0A0D2X0B2"/>
<keyword evidence="4" id="KW-0067">ATP-binding</keyword>
<dbReference type="PIRSF" id="PIRSF036407">
    <property type="entry name" value="Selenphspht_syn"/>
    <property type="match status" value="1"/>
</dbReference>
<dbReference type="OrthoDB" id="409395at2759"/>
<dbReference type="GO" id="GO:0005524">
    <property type="term" value="F:ATP binding"/>
    <property type="evidence" value="ECO:0007669"/>
    <property type="project" value="UniProtKB-KW"/>
</dbReference>
<dbReference type="InterPro" id="IPR016188">
    <property type="entry name" value="PurM-like_N"/>
</dbReference>
<keyword evidence="9" id="KW-1185">Reference proteome</keyword>
<dbReference type="EMBL" id="KE346360">
    <property type="protein sequence ID" value="KJE88754.1"/>
    <property type="molecule type" value="Genomic_DNA"/>
</dbReference>
<dbReference type="OMA" id="IRMDTCV"/>
<dbReference type="SUPFAM" id="SSF55326">
    <property type="entry name" value="PurM N-terminal domain-like"/>
    <property type="match status" value="1"/>
</dbReference>
<accession>A0A0D2X0B2</accession>
<name>A0A0D2X0B2_CAPO3</name>
<dbReference type="InterPro" id="IPR004536">
    <property type="entry name" value="SPS/SelD"/>
</dbReference>
<dbReference type="SUPFAM" id="SSF56042">
    <property type="entry name" value="PurM C-terminal domain-like"/>
    <property type="match status" value="1"/>
</dbReference>
<dbReference type="RefSeq" id="XP_004365215.1">
    <property type="nucleotide sequence ID" value="XM_004365158.2"/>
</dbReference>
<dbReference type="Gene3D" id="3.90.650.10">
    <property type="entry name" value="PurM-like C-terminal domain"/>
    <property type="match status" value="1"/>
</dbReference>
<evidence type="ECO:0000256" key="4">
    <source>
        <dbReference type="ARBA" id="ARBA00022840"/>
    </source>
</evidence>
<dbReference type="eggNOG" id="KOG3939">
    <property type="taxonomic scope" value="Eukaryota"/>
</dbReference>
<keyword evidence="1" id="KW-0808">Transferase</keyword>
<feature type="domain" description="PurM-like N-terminal" evidence="6">
    <location>
        <begin position="106"/>
        <end position="211"/>
    </location>
</feature>
<dbReference type="InterPro" id="IPR036676">
    <property type="entry name" value="PurM-like_C_sf"/>
</dbReference>
<evidence type="ECO:0000259" key="6">
    <source>
        <dbReference type="Pfam" id="PF00586"/>
    </source>
</evidence>
<sequence>MATTTAAGSSLVTFGRKRFNPETLGLPADWRLTKFTQLKGCGCKVPQKDLLKLLEVFRANSNNAVAGSEQQIAAPTPTSGGAAVPASSIPAAITADGTIGVGLDSCVTETRHPGLYLVQTTDFFFPLIEDPYQMGRIACANVLSDLYAMGVSECDNMLMLLGVSTTLTPEESVIVTPLVMKGFHDLCQEAGTNVLGGQTVKNPWFLLGGVATSVVGRHEMIMPDGAKSGDVLVLTKPLGNQLAVNAHQWMLTDPERYKRLDGVLTNEQVIEAYEHAITNMTRLSRVAARLMREFGAHAATDVTGFGILGHARNLARSQKDSVNFEIDVFPVLRHMIAMERATPVFHLLEGTSAETSGGLLIALGPSPDGKLDARANAQRYCDELARQDRGFQAYIIGRVVEGSRDAVLSPNLQIIEVDAPILTV</sequence>
<evidence type="ECO:0000259" key="7">
    <source>
        <dbReference type="Pfam" id="PF02769"/>
    </source>
</evidence>
<evidence type="ECO:0000256" key="3">
    <source>
        <dbReference type="ARBA" id="ARBA00022777"/>
    </source>
</evidence>
<dbReference type="PANTHER" id="PTHR10256:SF0">
    <property type="entry name" value="INACTIVE SELENIDE, WATER DIKINASE-LIKE PROTEIN-RELATED"/>
    <property type="match status" value="1"/>
</dbReference>
<dbReference type="InterPro" id="IPR036921">
    <property type="entry name" value="PurM-like_N_sf"/>
</dbReference>
<dbReference type="STRING" id="595528.A0A0D2X0B2"/>
<dbReference type="Gene3D" id="3.30.1330.10">
    <property type="entry name" value="PurM-like, N-terminal domain"/>
    <property type="match status" value="1"/>
</dbReference>
<proteinExistence type="predicted"/>
<dbReference type="PANTHER" id="PTHR10256">
    <property type="entry name" value="SELENIDE, WATER DIKINASE"/>
    <property type="match status" value="1"/>
</dbReference>